<reference evidence="11" key="1">
    <citation type="submission" date="2009-03" db="EMBL/GenBank/DDBJ databases">
        <title>Caligus rogercresseyi ESTs and full-length cDNAs.</title>
        <authorList>
            <person name="Yasuike M."/>
            <person name="von Schalburg K."/>
            <person name="Cooper G."/>
            <person name="Leong J."/>
            <person name="Jones S.R.M."/>
            <person name="Koop B.F."/>
        </authorList>
    </citation>
    <scope>NUCLEOTIDE SEQUENCE</scope>
    <source>
        <tissue evidence="11">Whole tissue</tissue>
    </source>
</reference>
<dbReference type="InterPro" id="IPR050221">
    <property type="entry name" value="26S_Proteasome_ATPase"/>
</dbReference>
<dbReference type="EMBL" id="BT077020">
    <property type="protein sequence ID" value="ACO11444.1"/>
    <property type="molecule type" value="mRNA"/>
</dbReference>
<evidence type="ECO:0000256" key="5">
    <source>
        <dbReference type="ARBA" id="ARBA00022741"/>
    </source>
</evidence>
<dbReference type="Pfam" id="PF17862">
    <property type="entry name" value="AAA_lid_3"/>
    <property type="match status" value="1"/>
</dbReference>
<evidence type="ECO:0000256" key="7">
    <source>
        <dbReference type="ARBA" id="ARBA00022942"/>
    </source>
</evidence>
<dbReference type="Gene3D" id="3.40.50.300">
    <property type="entry name" value="P-loop containing nucleotide triphosphate hydrolases"/>
    <property type="match status" value="1"/>
</dbReference>
<keyword evidence="11" id="KW-0645">Protease</keyword>
<comment type="subcellular location">
    <subcellularLocation>
        <location evidence="1">Cytoplasm</location>
    </subcellularLocation>
</comment>
<keyword evidence="6" id="KW-0067">ATP-binding</keyword>
<proteinExistence type="evidence at transcript level"/>
<evidence type="ECO:0000256" key="4">
    <source>
        <dbReference type="ARBA" id="ARBA00022490"/>
    </source>
</evidence>
<accession>C1BQZ1</accession>
<dbReference type="FunFam" id="1.10.8.60:FF:000005">
    <property type="entry name" value="26S protease regulatory subunit 7"/>
    <property type="match status" value="1"/>
</dbReference>
<dbReference type="GO" id="GO:0005524">
    <property type="term" value="F:ATP binding"/>
    <property type="evidence" value="ECO:0007669"/>
    <property type="project" value="UniProtKB-KW"/>
</dbReference>
<dbReference type="InterPro" id="IPR003959">
    <property type="entry name" value="ATPase_AAA_core"/>
</dbReference>
<dbReference type="GO" id="GO:0005737">
    <property type="term" value="C:cytoplasm"/>
    <property type="evidence" value="ECO:0007669"/>
    <property type="project" value="UniProtKB-SubCell"/>
</dbReference>
<evidence type="ECO:0000256" key="6">
    <source>
        <dbReference type="ARBA" id="ARBA00022840"/>
    </source>
</evidence>
<dbReference type="GO" id="GO:0008233">
    <property type="term" value="F:peptidase activity"/>
    <property type="evidence" value="ECO:0007669"/>
    <property type="project" value="UniProtKB-KW"/>
</dbReference>
<dbReference type="GO" id="GO:0000502">
    <property type="term" value="C:proteasome complex"/>
    <property type="evidence" value="ECO:0007669"/>
    <property type="project" value="UniProtKB-KW"/>
</dbReference>
<feature type="domain" description="AAA+ ATPase" evidence="10">
    <location>
        <begin position="210"/>
        <end position="349"/>
    </location>
</feature>
<dbReference type="FunFam" id="3.40.50.300:FF:000027">
    <property type="entry name" value="26S protease regulatory subunit 7"/>
    <property type="match status" value="1"/>
</dbReference>
<gene>
    <name evidence="11" type="primary">PRS7</name>
</gene>
<dbReference type="Gene3D" id="1.10.8.60">
    <property type="match status" value="1"/>
</dbReference>
<evidence type="ECO:0000256" key="1">
    <source>
        <dbReference type="ARBA" id="ARBA00004496"/>
    </source>
</evidence>
<dbReference type="FunFam" id="2.40.50.140:FF:000075">
    <property type="entry name" value="26S protease regulatory subunit 7"/>
    <property type="match status" value="1"/>
</dbReference>
<dbReference type="Gene3D" id="2.40.50.140">
    <property type="entry name" value="Nucleic acid-binding proteins"/>
    <property type="match status" value="1"/>
</dbReference>
<evidence type="ECO:0000256" key="2">
    <source>
        <dbReference type="ARBA" id="ARBA00006914"/>
    </source>
</evidence>
<organism evidence="11">
    <name type="scientific">Caligus rogercresseyi</name>
    <name type="common">Sea louse</name>
    <dbReference type="NCBI Taxonomy" id="217165"/>
    <lineage>
        <taxon>Eukaryota</taxon>
        <taxon>Metazoa</taxon>
        <taxon>Ecdysozoa</taxon>
        <taxon>Arthropoda</taxon>
        <taxon>Crustacea</taxon>
        <taxon>Multicrustacea</taxon>
        <taxon>Hexanauplia</taxon>
        <taxon>Copepoda</taxon>
        <taxon>Siphonostomatoida</taxon>
        <taxon>Caligidae</taxon>
        <taxon>Caligus</taxon>
    </lineage>
</organism>
<dbReference type="SMART" id="SM00382">
    <property type="entry name" value="AAA"/>
    <property type="match status" value="1"/>
</dbReference>
<keyword evidence="4" id="KW-0963">Cytoplasm</keyword>
<comment type="similarity">
    <text evidence="2">Belongs to the AAA ATPase family.</text>
</comment>
<dbReference type="InterPro" id="IPR041569">
    <property type="entry name" value="AAA_lid_3"/>
</dbReference>
<dbReference type="GO" id="GO:0006508">
    <property type="term" value="P:proteolysis"/>
    <property type="evidence" value="ECO:0007669"/>
    <property type="project" value="UniProtKB-KW"/>
</dbReference>
<name>C1BQZ1_CALRO</name>
<dbReference type="GO" id="GO:0016887">
    <property type="term" value="F:ATP hydrolysis activity"/>
    <property type="evidence" value="ECO:0007669"/>
    <property type="project" value="InterPro"/>
</dbReference>
<keyword evidence="7" id="KW-0647">Proteasome</keyword>
<dbReference type="AlphaFoldDB" id="C1BQZ1"/>
<dbReference type="InterPro" id="IPR027417">
    <property type="entry name" value="P-loop_NTPase"/>
</dbReference>
<dbReference type="PANTHER" id="PTHR23073">
    <property type="entry name" value="26S PROTEASOME REGULATORY SUBUNIT"/>
    <property type="match status" value="1"/>
</dbReference>
<evidence type="ECO:0000259" key="10">
    <source>
        <dbReference type="SMART" id="SM00382"/>
    </source>
</evidence>
<feature type="region of interest" description="Disordered" evidence="9">
    <location>
        <begin position="1"/>
        <end position="22"/>
    </location>
</feature>
<evidence type="ECO:0000256" key="3">
    <source>
        <dbReference type="ARBA" id="ARBA00021111"/>
    </source>
</evidence>
<dbReference type="SUPFAM" id="SSF52540">
    <property type="entry name" value="P-loop containing nucleoside triphosphate hydrolases"/>
    <property type="match status" value="1"/>
</dbReference>
<dbReference type="InterPro" id="IPR012340">
    <property type="entry name" value="NA-bd_OB-fold"/>
</dbReference>
<keyword evidence="11" id="KW-0378">Hydrolase</keyword>
<dbReference type="Pfam" id="PF21236">
    <property type="entry name" value="OB_PRS7"/>
    <property type="match status" value="1"/>
</dbReference>
<keyword evidence="5" id="KW-0547">Nucleotide-binding</keyword>
<protein>
    <recommendedName>
        <fullName evidence="3">26S proteasome regulatory subunit 7</fullName>
    </recommendedName>
    <alternativeName>
        <fullName evidence="8">Proteasome 26S subunit ATPase 2</fullName>
    </alternativeName>
</protein>
<sequence>MGKDYLGSHMRRSNEKEDKDDIEVKPLDEVDIALLKAYGQGQYSQSLKSVEGDISEITKRVNELAGIKESDMGLGPPAVWDLAADKQVLQSEQPFQVARCTKIINADSDNPQYIINVKQFAKFVVDLAESVAPTDIEEGMRVGVDRNKYQIHIPLPPKIDPIVTMMQVEEKPDVTYGDVGGCKEQIEKLREVVETPLIHPERFVNLGIEPPKGVLLYGPPGTGKTLCARAVANRTDACFIRVIGSELVQKYVGEGARMVRELFEMARTKKACFIFFDEIDAVGGARYDDGAGGDNEVQRTMLEFINQLDGFDPRGNIKVLMARNRPDILDPAFMRPGGFDRKVEFGLPDLEGRTNIFKIHARSMSVERDIRYELLARFCPNSTGAEIGSVCTEAGMFPIRSRRKVAPEKDFLDAVNKVIKAYAKFSSTPKSMTSN</sequence>
<evidence type="ECO:0000256" key="9">
    <source>
        <dbReference type="SAM" id="MobiDB-lite"/>
    </source>
</evidence>
<dbReference type="InterPro" id="IPR003593">
    <property type="entry name" value="AAA+_ATPase"/>
</dbReference>
<evidence type="ECO:0000313" key="11">
    <source>
        <dbReference type="EMBL" id="ACO11444.1"/>
    </source>
</evidence>
<dbReference type="Pfam" id="PF00004">
    <property type="entry name" value="AAA"/>
    <property type="match status" value="1"/>
</dbReference>
<dbReference type="InterPro" id="IPR048723">
    <property type="entry name" value="OB_PRS7"/>
</dbReference>
<dbReference type="CDD" id="cd19502">
    <property type="entry name" value="RecA-like_PAN_like"/>
    <property type="match status" value="1"/>
</dbReference>
<evidence type="ECO:0000256" key="8">
    <source>
        <dbReference type="ARBA" id="ARBA00030937"/>
    </source>
</evidence>
<feature type="compositionally biased region" description="Basic and acidic residues" evidence="9">
    <location>
        <begin position="12"/>
        <end position="22"/>
    </location>
</feature>